<dbReference type="CDD" id="cd06661">
    <property type="entry name" value="GGCT_like"/>
    <property type="match status" value="1"/>
</dbReference>
<accession>A0ABQ2P6G6</accession>
<reference evidence="5" key="1">
    <citation type="journal article" date="2019" name="Int. J. Syst. Evol. Microbiol.">
        <title>The Global Catalogue of Microorganisms (GCM) 10K type strain sequencing project: providing services to taxonomists for standard genome sequencing and annotation.</title>
        <authorList>
            <consortium name="The Broad Institute Genomics Platform"/>
            <consortium name="The Broad Institute Genome Sequencing Center for Infectious Disease"/>
            <person name="Wu L."/>
            <person name="Ma J."/>
        </authorList>
    </citation>
    <scope>NUCLEOTIDE SEQUENCE [LARGE SCALE GENOMIC DNA]</scope>
    <source>
        <strain evidence="5">CGMCC 1.8859</strain>
    </source>
</reference>
<sequence length="129" mass="14628">MTHNSTAADDGYVFVYGTLKQGCRNHHWMRGTPCLGAARTVASYALYLEQRIPFLFKGESRYPVTGELYRVDADQLAHLDVLERHPEWYARERIAVHAPDGSQVQAWAYFCPAPIGTLLPEGVYLEQLD</sequence>
<dbReference type="PANTHER" id="PTHR12510:SF4">
    <property type="entry name" value="GAMMA-GLUTAMYLAMINECYCLOTRANSFERASE"/>
    <property type="match status" value="1"/>
</dbReference>
<dbReference type="InterPro" id="IPR009288">
    <property type="entry name" value="AIG2-like_dom"/>
</dbReference>
<dbReference type="PANTHER" id="PTHR12510">
    <property type="entry name" value="TROPONIN C-AKIN-1 PROTEIN"/>
    <property type="match status" value="1"/>
</dbReference>
<comment type="similarity">
    <text evidence="1 2">Belongs to the gamma-glutamylcyclotransferase family.</text>
</comment>
<evidence type="ECO:0000259" key="3">
    <source>
        <dbReference type="Pfam" id="PF06094"/>
    </source>
</evidence>
<organism evidence="4 5">
    <name type="scientific">Silvimonas iriomotensis</name>
    <dbReference type="NCBI Taxonomy" id="449662"/>
    <lineage>
        <taxon>Bacteria</taxon>
        <taxon>Pseudomonadati</taxon>
        <taxon>Pseudomonadota</taxon>
        <taxon>Betaproteobacteria</taxon>
        <taxon>Neisseriales</taxon>
        <taxon>Chitinibacteraceae</taxon>
        <taxon>Silvimonas</taxon>
    </lineage>
</organism>
<gene>
    <name evidence="4" type="ORF">GCM10010970_09330</name>
</gene>
<comment type="caution">
    <text evidence="4">The sequence shown here is derived from an EMBL/GenBank/DDBJ whole genome shotgun (WGS) entry which is preliminary data.</text>
</comment>
<keyword evidence="5" id="KW-1185">Reference proteome</keyword>
<evidence type="ECO:0000256" key="2">
    <source>
        <dbReference type="RuleBase" id="RU367036"/>
    </source>
</evidence>
<evidence type="ECO:0000313" key="4">
    <source>
        <dbReference type="EMBL" id="GGP19179.1"/>
    </source>
</evidence>
<proteinExistence type="inferred from homology"/>
<dbReference type="RefSeq" id="WP_188702813.1">
    <property type="nucleotide sequence ID" value="NZ_BMLX01000001.1"/>
</dbReference>
<dbReference type="Proteomes" id="UP000637267">
    <property type="component" value="Unassembled WGS sequence"/>
</dbReference>
<dbReference type="InterPro" id="IPR036568">
    <property type="entry name" value="GGCT-like_sf"/>
</dbReference>
<dbReference type="EMBL" id="BMLX01000001">
    <property type="protein sequence ID" value="GGP19179.1"/>
    <property type="molecule type" value="Genomic_DNA"/>
</dbReference>
<protein>
    <recommendedName>
        <fullName evidence="2">Gamma-glutamylcyclotransferase family protein</fullName>
    </recommendedName>
</protein>
<dbReference type="Pfam" id="PF06094">
    <property type="entry name" value="GGACT"/>
    <property type="match status" value="1"/>
</dbReference>
<dbReference type="InterPro" id="IPR013024">
    <property type="entry name" value="GGCT-like"/>
</dbReference>
<dbReference type="InterPro" id="IPR039126">
    <property type="entry name" value="GGACT"/>
</dbReference>
<evidence type="ECO:0000313" key="5">
    <source>
        <dbReference type="Proteomes" id="UP000637267"/>
    </source>
</evidence>
<name>A0ABQ2P6G6_9NEIS</name>
<evidence type="ECO:0000256" key="1">
    <source>
        <dbReference type="ARBA" id="ARBA00008861"/>
    </source>
</evidence>
<dbReference type="Gene3D" id="3.10.490.10">
    <property type="entry name" value="Gamma-glutamyl cyclotransferase-like"/>
    <property type="match status" value="1"/>
</dbReference>
<dbReference type="SUPFAM" id="SSF110857">
    <property type="entry name" value="Gamma-glutamyl cyclotransferase-like"/>
    <property type="match status" value="1"/>
</dbReference>
<feature type="domain" description="Gamma-glutamylcyclotransferase AIG2-like" evidence="3">
    <location>
        <begin position="13"/>
        <end position="113"/>
    </location>
</feature>